<dbReference type="InterPro" id="IPR036396">
    <property type="entry name" value="Cyt_P450_sf"/>
</dbReference>
<evidence type="ECO:0000256" key="2">
    <source>
        <dbReference type="ARBA" id="ARBA00010617"/>
    </source>
</evidence>
<evidence type="ECO:0000256" key="1">
    <source>
        <dbReference type="ARBA" id="ARBA00001971"/>
    </source>
</evidence>
<comment type="cofactor">
    <cofactor evidence="1 6">
        <name>heme</name>
        <dbReference type="ChEBI" id="CHEBI:30413"/>
    </cofactor>
</comment>
<reference evidence="8 9" key="1">
    <citation type="submission" date="2019-12" db="EMBL/GenBank/DDBJ databases">
        <authorList>
            <person name="Floudas D."/>
            <person name="Bentzer J."/>
            <person name="Ahren D."/>
            <person name="Johansson T."/>
            <person name="Persson P."/>
            <person name="Tunlid A."/>
        </authorList>
    </citation>
    <scope>NUCLEOTIDE SEQUENCE [LARGE SCALE GENOMIC DNA]</scope>
    <source>
        <strain evidence="8 9">CBS 102.39</strain>
    </source>
</reference>
<dbReference type="PRINTS" id="PR00465">
    <property type="entry name" value="EP450IV"/>
</dbReference>
<comment type="similarity">
    <text evidence="2">Belongs to the cytochrome P450 family.</text>
</comment>
<evidence type="ECO:0000256" key="6">
    <source>
        <dbReference type="PIRSR" id="PIRSR602403-1"/>
    </source>
</evidence>
<protein>
    <recommendedName>
        <fullName evidence="10">Cytochrome P450</fullName>
    </recommendedName>
</protein>
<dbReference type="PANTHER" id="PTHR24304:SF2">
    <property type="entry name" value="24-HYDROXYCHOLESTEROL 7-ALPHA-HYDROXYLASE"/>
    <property type="match status" value="1"/>
</dbReference>
<dbReference type="Pfam" id="PF00067">
    <property type="entry name" value="p450"/>
    <property type="match status" value="1"/>
</dbReference>
<dbReference type="AlphaFoldDB" id="A0A8H4VJQ8"/>
<dbReference type="Gene3D" id="1.10.630.10">
    <property type="entry name" value="Cytochrome P450"/>
    <property type="match status" value="1"/>
</dbReference>
<accession>A0A8H4VJQ8</accession>
<dbReference type="GO" id="GO:0005506">
    <property type="term" value="F:iron ion binding"/>
    <property type="evidence" value="ECO:0007669"/>
    <property type="project" value="InterPro"/>
</dbReference>
<evidence type="ECO:0000313" key="8">
    <source>
        <dbReference type="EMBL" id="KAF4612192.1"/>
    </source>
</evidence>
<feature type="transmembrane region" description="Helical" evidence="7">
    <location>
        <begin position="308"/>
        <end position="332"/>
    </location>
</feature>
<keyword evidence="7" id="KW-0812">Transmembrane</keyword>
<evidence type="ECO:0000256" key="4">
    <source>
        <dbReference type="ARBA" id="ARBA00022723"/>
    </source>
</evidence>
<organism evidence="8 9">
    <name type="scientific">Agrocybe pediades</name>
    <dbReference type="NCBI Taxonomy" id="84607"/>
    <lineage>
        <taxon>Eukaryota</taxon>
        <taxon>Fungi</taxon>
        <taxon>Dikarya</taxon>
        <taxon>Basidiomycota</taxon>
        <taxon>Agaricomycotina</taxon>
        <taxon>Agaricomycetes</taxon>
        <taxon>Agaricomycetidae</taxon>
        <taxon>Agaricales</taxon>
        <taxon>Agaricineae</taxon>
        <taxon>Strophariaceae</taxon>
        <taxon>Agrocybe</taxon>
    </lineage>
</organism>
<dbReference type="InterPro" id="IPR050529">
    <property type="entry name" value="CYP450_sterol_14alpha_dmase"/>
</dbReference>
<name>A0A8H4VJQ8_9AGAR</name>
<gene>
    <name evidence="8" type="ORF">D9613_003698</name>
</gene>
<comment type="caution">
    <text evidence="8">The sequence shown here is derived from an EMBL/GenBank/DDBJ whole genome shotgun (WGS) entry which is preliminary data.</text>
</comment>
<dbReference type="PANTHER" id="PTHR24304">
    <property type="entry name" value="CYTOCHROME P450 FAMILY 7"/>
    <property type="match status" value="1"/>
</dbReference>
<dbReference type="Proteomes" id="UP000521872">
    <property type="component" value="Unassembled WGS sequence"/>
</dbReference>
<feature type="transmembrane region" description="Helical" evidence="7">
    <location>
        <begin position="38"/>
        <end position="59"/>
    </location>
</feature>
<dbReference type="GO" id="GO:0020037">
    <property type="term" value="F:heme binding"/>
    <property type="evidence" value="ECO:0007669"/>
    <property type="project" value="InterPro"/>
</dbReference>
<keyword evidence="9" id="KW-1185">Reference proteome</keyword>
<dbReference type="CDD" id="cd00302">
    <property type="entry name" value="cytochrome_P450"/>
    <property type="match status" value="1"/>
</dbReference>
<evidence type="ECO:0000313" key="9">
    <source>
        <dbReference type="Proteomes" id="UP000521872"/>
    </source>
</evidence>
<dbReference type="InterPro" id="IPR002403">
    <property type="entry name" value="Cyt_P450_E_grp-IV"/>
</dbReference>
<keyword evidence="5 6" id="KW-0408">Iron</keyword>
<dbReference type="GO" id="GO:0016705">
    <property type="term" value="F:oxidoreductase activity, acting on paired donors, with incorporation or reduction of molecular oxygen"/>
    <property type="evidence" value="ECO:0007669"/>
    <property type="project" value="InterPro"/>
</dbReference>
<feature type="binding site" description="axial binding residue" evidence="6">
    <location>
        <position position="467"/>
    </location>
    <ligand>
        <name>heme</name>
        <dbReference type="ChEBI" id="CHEBI:30413"/>
    </ligand>
    <ligandPart>
        <name>Fe</name>
        <dbReference type="ChEBI" id="CHEBI:18248"/>
    </ligandPart>
</feature>
<dbReference type="EMBL" id="JAACJL010000057">
    <property type="protein sequence ID" value="KAF4612192.1"/>
    <property type="molecule type" value="Genomic_DNA"/>
</dbReference>
<dbReference type="SUPFAM" id="SSF48264">
    <property type="entry name" value="Cytochrome P450"/>
    <property type="match status" value="1"/>
</dbReference>
<keyword evidence="4 6" id="KW-0479">Metal-binding</keyword>
<dbReference type="GO" id="GO:0004497">
    <property type="term" value="F:monooxygenase activity"/>
    <property type="evidence" value="ECO:0007669"/>
    <property type="project" value="InterPro"/>
</dbReference>
<keyword evidence="7" id="KW-1133">Transmembrane helix</keyword>
<evidence type="ECO:0000256" key="3">
    <source>
        <dbReference type="ARBA" id="ARBA00022617"/>
    </source>
</evidence>
<dbReference type="InterPro" id="IPR001128">
    <property type="entry name" value="Cyt_P450"/>
</dbReference>
<evidence type="ECO:0000256" key="7">
    <source>
        <dbReference type="SAM" id="Phobius"/>
    </source>
</evidence>
<proteinExistence type="inferred from homology"/>
<evidence type="ECO:0008006" key="10">
    <source>
        <dbReference type="Google" id="ProtNLM"/>
    </source>
</evidence>
<sequence>MLRRESTMASNATAALLKDTLFSLPLLRDVPATQHASVIASLSSLSLGVLAFIVFYSVFGESAGNKKDGTIRRLGGFPILTAWTFFSKRYDFLMENFRKSQDPHFKFKVLHHNVVAVRGEAARKSFFDERSFSFTEGYKILMGATPRLSDIDVKDTQTNDVSWFNKQIAILLNRNRLSEVLPSLLDDVNGRMELWGKSGKIDPFKNIYDLVFQMTVRMSTCGELARDLDTIEKIQSLYWTLEKSATPTVLLLPWFPSAAKKRKDEATKELFIMLYGVVEARRHAAVPSADAIDVMIQQGMDTNNIVQFILSIIFAGLVNTGINSCWALVFLASHTEWKDKVKAEIAALIEKHTDTTSTDPLHKRLSAIPVSAWDDEMPVLDLVIRETLRLIITGTALRRNLLEEMTISDGKIAKGDFVAYSVADAHLNPEIYTNPTEFDPARFGPGREEDKKGTFSYLGWGAGRHPCTGMKVAKLEIKVIMALMLAGYDFSLVDKNEKPLKELPKPDRNDIHQARPLGEPAFLKFKRVVE</sequence>
<evidence type="ECO:0000256" key="5">
    <source>
        <dbReference type="ARBA" id="ARBA00023004"/>
    </source>
</evidence>
<keyword evidence="3 6" id="KW-0349">Heme</keyword>
<keyword evidence="7" id="KW-0472">Membrane</keyword>